<name>I0Z530_COCSC</name>
<dbReference type="KEGG" id="csl:COCSUDRAFT_64817"/>
<sequence length="385" mass="41264">MEGASPSELLDTVATLLHTAVSLRSFSALGLKSVAGSELQLQEQLGQAGLLGAVGGDEVAELSSASQPTLECSLHHLTVGWGFNSGLLRAAIGGSEFLTSLTIGLGAQINDADLETVSLLCPHLQRLVLRFAMVSETGVGKVVRASRSLTVLQLLRCSGPFGDDLGAAFASRRPLLLLKELRIVGGAQHLTDQGLAACLSRSVAQLHALELARCSSITPDAASSIQLHADTLEHLVLVYCDIFSSARGIEALHMVTACSELRTLTLRHCATPASTFRLPELKACRLLRHISLDACDMDHSPLKAFRIAWLRLWNDALRFVEVHSCGTPMAGVAGKSSLFGEDPVGSCHNTLERYDLATGQLHRWDWKSQTWVVSACLSQDLRSSI</sequence>
<comment type="caution">
    <text evidence="2">The sequence shown here is derived from an EMBL/GenBank/DDBJ whole genome shotgun (WGS) entry which is preliminary data.</text>
</comment>
<dbReference type="InterPro" id="IPR032675">
    <property type="entry name" value="LRR_dom_sf"/>
</dbReference>
<dbReference type="PANTHER" id="PTHR13318">
    <property type="entry name" value="PARTNER OF PAIRED, ISOFORM B-RELATED"/>
    <property type="match status" value="1"/>
</dbReference>
<evidence type="ECO:0000256" key="1">
    <source>
        <dbReference type="ARBA" id="ARBA00004430"/>
    </source>
</evidence>
<dbReference type="STRING" id="574566.I0Z530"/>
<gene>
    <name evidence="2" type="ORF">COCSUDRAFT_64817</name>
</gene>
<evidence type="ECO:0000313" key="2">
    <source>
        <dbReference type="EMBL" id="EIE25749.1"/>
    </source>
</evidence>
<dbReference type="GO" id="GO:0019005">
    <property type="term" value="C:SCF ubiquitin ligase complex"/>
    <property type="evidence" value="ECO:0007669"/>
    <property type="project" value="TreeGrafter"/>
</dbReference>
<organism evidence="2 3">
    <name type="scientific">Coccomyxa subellipsoidea (strain C-169)</name>
    <name type="common">Green microalga</name>
    <dbReference type="NCBI Taxonomy" id="574566"/>
    <lineage>
        <taxon>Eukaryota</taxon>
        <taxon>Viridiplantae</taxon>
        <taxon>Chlorophyta</taxon>
        <taxon>core chlorophytes</taxon>
        <taxon>Trebouxiophyceae</taxon>
        <taxon>Trebouxiophyceae incertae sedis</taxon>
        <taxon>Coccomyxaceae</taxon>
        <taxon>Coccomyxa</taxon>
        <taxon>Coccomyxa subellipsoidea</taxon>
    </lineage>
</organism>
<dbReference type="Gene3D" id="3.80.10.10">
    <property type="entry name" value="Ribonuclease Inhibitor"/>
    <property type="match status" value="1"/>
</dbReference>
<keyword evidence="3" id="KW-1185">Reference proteome</keyword>
<dbReference type="GO" id="GO:0031146">
    <property type="term" value="P:SCF-dependent proteasomal ubiquitin-dependent protein catabolic process"/>
    <property type="evidence" value="ECO:0007669"/>
    <property type="project" value="TreeGrafter"/>
</dbReference>
<dbReference type="RefSeq" id="XP_005650293.1">
    <property type="nucleotide sequence ID" value="XM_005650236.1"/>
</dbReference>
<dbReference type="GO" id="GO:0005930">
    <property type="term" value="C:axoneme"/>
    <property type="evidence" value="ECO:0007669"/>
    <property type="project" value="UniProtKB-SubCell"/>
</dbReference>
<dbReference type="GeneID" id="17043753"/>
<dbReference type="Proteomes" id="UP000007264">
    <property type="component" value="Unassembled WGS sequence"/>
</dbReference>
<dbReference type="OrthoDB" id="550575at2759"/>
<reference evidence="2 3" key="1">
    <citation type="journal article" date="2012" name="Genome Biol.">
        <title>The genome of the polar eukaryotic microalga coccomyxa subellipsoidea reveals traits of cold adaptation.</title>
        <authorList>
            <person name="Blanc G."/>
            <person name="Agarkova I."/>
            <person name="Grimwood J."/>
            <person name="Kuo A."/>
            <person name="Brueggeman A."/>
            <person name="Dunigan D."/>
            <person name="Gurnon J."/>
            <person name="Ladunga I."/>
            <person name="Lindquist E."/>
            <person name="Lucas S."/>
            <person name="Pangilinan J."/>
            <person name="Proschold T."/>
            <person name="Salamov A."/>
            <person name="Schmutz J."/>
            <person name="Weeks D."/>
            <person name="Yamada T."/>
            <person name="Claverie J.M."/>
            <person name="Grigoriev I."/>
            <person name="Van Etten J."/>
            <person name="Lomsadze A."/>
            <person name="Borodovsky M."/>
        </authorList>
    </citation>
    <scope>NUCLEOTIDE SEQUENCE [LARGE SCALE GENOMIC DNA]</scope>
    <source>
        <strain evidence="2 3">C-169</strain>
    </source>
</reference>
<evidence type="ECO:0000313" key="3">
    <source>
        <dbReference type="Proteomes" id="UP000007264"/>
    </source>
</evidence>
<comment type="subcellular location">
    <subcellularLocation>
        <location evidence="1">Cytoplasm</location>
        <location evidence="1">Cytoskeleton</location>
        <location evidence="1">Cilium axoneme</location>
    </subcellularLocation>
</comment>
<protein>
    <recommendedName>
        <fullName evidence="4">RNI-like protein</fullName>
    </recommendedName>
</protein>
<accession>I0Z530</accession>
<dbReference type="AlphaFoldDB" id="I0Z530"/>
<dbReference type="SUPFAM" id="SSF52047">
    <property type="entry name" value="RNI-like"/>
    <property type="match status" value="1"/>
</dbReference>
<evidence type="ECO:0008006" key="4">
    <source>
        <dbReference type="Google" id="ProtNLM"/>
    </source>
</evidence>
<proteinExistence type="predicted"/>
<dbReference type="EMBL" id="AGSI01000003">
    <property type="protein sequence ID" value="EIE25749.1"/>
    <property type="molecule type" value="Genomic_DNA"/>
</dbReference>